<evidence type="ECO:0000313" key="2">
    <source>
        <dbReference type="Proteomes" id="UP001189429"/>
    </source>
</evidence>
<organism evidence="1 2">
    <name type="scientific">Prorocentrum cordatum</name>
    <dbReference type="NCBI Taxonomy" id="2364126"/>
    <lineage>
        <taxon>Eukaryota</taxon>
        <taxon>Sar</taxon>
        <taxon>Alveolata</taxon>
        <taxon>Dinophyceae</taxon>
        <taxon>Prorocentrales</taxon>
        <taxon>Prorocentraceae</taxon>
        <taxon>Prorocentrum</taxon>
    </lineage>
</organism>
<evidence type="ECO:0000313" key="1">
    <source>
        <dbReference type="EMBL" id="CAK0802530.1"/>
    </source>
</evidence>
<dbReference type="EMBL" id="CAUYUJ010002825">
    <property type="protein sequence ID" value="CAK0802530.1"/>
    <property type="molecule type" value="Genomic_DNA"/>
</dbReference>
<gene>
    <name evidence="1" type="ORF">PCOR1329_LOCUS10035</name>
</gene>
<keyword evidence="2" id="KW-1185">Reference proteome</keyword>
<dbReference type="Proteomes" id="UP001189429">
    <property type="component" value="Unassembled WGS sequence"/>
</dbReference>
<accession>A0ABN9QD16</accession>
<protein>
    <submittedName>
        <fullName evidence="1">Uncharacterized protein</fullName>
    </submittedName>
</protein>
<sequence>QFKTWPSDPPTFWRSNWPQSTSSADRMVAEKVAWEQIIERASKITLHHLEAWRLEESSPTWPFGARSKRELEGPLRVLVFRFLAVVLPGVSCSGRWLQLALDALMQIDINILRSPTDLNETTLPALTIAAARAVLKVDNCTNDFAVNGVITQYMLDVWRKFVQSWPSRDLMVDVTAVDVHKMELCLLNTYSSLTPTATWLEAFQERFSVLDGMSGVLPPSIQQCFWKQCLCYAALIAAGQSASSSLTPRLQAMGAVSLCLECAGLATGTAQASVAALLASVGASSAEELAAAHRPSVRAIQRVPHGVAVRLLHALAAQP</sequence>
<name>A0ABN9QD16_9DINO</name>
<comment type="caution">
    <text evidence="1">The sequence shown here is derived from an EMBL/GenBank/DDBJ whole genome shotgun (WGS) entry which is preliminary data.</text>
</comment>
<proteinExistence type="predicted"/>
<feature type="non-terminal residue" evidence="1">
    <location>
        <position position="1"/>
    </location>
</feature>
<reference evidence="1" key="1">
    <citation type="submission" date="2023-10" db="EMBL/GenBank/DDBJ databases">
        <authorList>
            <person name="Chen Y."/>
            <person name="Shah S."/>
            <person name="Dougan E. K."/>
            <person name="Thang M."/>
            <person name="Chan C."/>
        </authorList>
    </citation>
    <scope>NUCLEOTIDE SEQUENCE [LARGE SCALE GENOMIC DNA]</scope>
</reference>